<organism evidence="1 2">
    <name type="scientific">Ambrosiozyma monospora</name>
    <name type="common">Yeast</name>
    <name type="synonym">Endomycopsis monosporus</name>
    <dbReference type="NCBI Taxonomy" id="43982"/>
    <lineage>
        <taxon>Eukaryota</taxon>
        <taxon>Fungi</taxon>
        <taxon>Dikarya</taxon>
        <taxon>Ascomycota</taxon>
        <taxon>Saccharomycotina</taxon>
        <taxon>Pichiomycetes</taxon>
        <taxon>Pichiales</taxon>
        <taxon>Pichiaceae</taxon>
        <taxon>Ambrosiozyma</taxon>
    </lineage>
</organism>
<sequence>MASVVFYETINGTVRMWMDTKYGGTASAMPFHDLLALAKATSAQLERNKLLKPSSSFNADTDTFSMIQKQQQNNIQNDEDGYEPMDIETYAMSSYSRAQTGGFRGGRASRGRGKSVNLSSFRFDNQLVPTLVFCFTLLMLE</sequence>
<keyword evidence="2" id="KW-1185">Reference proteome</keyword>
<protein>
    <submittedName>
        <fullName evidence="1">Unnamed protein product</fullName>
    </submittedName>
</protein>
<dbReference type="EMBL" id="BSXU01003007">
    <property type="protein sequence ID" value="GMG39543.1"/>
    <property type="molecule type" value="Genomic_DNA"/>
</dbReference>
<proteinExistence type="predicted"/>
<accession>A0A9W6Z2X6</accession>
<evidence type="ECO:0000313" key="1">
    <source>
        <dbReference type="EMBL" id="GMG39543.1"/>
    </source>
</evidence>
<dbReference type="Proteomes" id="UP001165063">
    <property type="component" value="Unassembled WGS sequence"/>
</dbReference>
<reference evidence="1" key="1">
    <citation type="submission" date="2023-04" db="EMBL/GenBank/DDBJ databases">
        <title>Ambrosiozyma monospora NBRC 1965.</title>
        <authorList>
            <person name="Ichikawa N."/>
            <person name="Sato H."/>
            <person name="Tonouchi N."/>
        </authorList>
    </citation>
    <scope>NUCLEOTIDE SEQUENCE</scope>
    <source>
        <strain evidence="1">NBRC 1965</strain>
    </source>
</reference>
<gene>
    <name evidence="1" type="ORF">Amon01_000543100</name>
</gene>
<name>A0A9W6Z2X6_AMBMO</name>
<evidence type="ECO:0000313" key="2">
    <source>
        <dbReference type="Proteomes" id="UP001165063"/>
    </source>
</evidence>
<comment type="caution">
    <text evidence="1">The sequence shown here is derived from an EMBL/GenBank/DDBJ whole genome shotgun (WGS) entry which is preliminary data.</text>
</comment>
<dbReference type="AlphaFoldDB" id="A0A9W6Z2X6"/>